<organism evidence="1 2">
    <name type="scientific">Plectus sambesii</name>
    <dbReference type="NCBI Taxonomy" id="2011161"/>
    <lineage>
        <taxon>Eukaryota</taxon>
        <taxon>Metazoa</taxon>
        <taxon>Ecdysozoa</taxon>
        <taxon>Nematoda</taxon>
        <taxon>Chromadorea</taxon>
        <taxon>Plectida</taxon>
        <taxon>Plectina</taxon>
        <taxon>Plectoidea</taxon>
        <taxon>Plectidae</taxon>
        <taxon>Plectus</taxon>
    </lineage>
</organism>
<name>A0A914WIT9_9BILA</name>
<reference evidence="2" key="1">
    <citation type="submission" date="2022-11" db="UniProtKB">
        <authorList>
            <consortium name="WormBaseParasite"/>
        </authorList>
    </citation>
    <scope>IDENTIFICATION</scope>
</reference>
<sequence length="81" mass="9142">MQDLINNYMSKVLPDATIKKIKKEIDNSNGAYELCESLKKSSIFTLLTFFRGLEKTGQDHLFFSFGTGALFSELLSILDNT</sequence>
<dbReference type="AlphaFoldDB" id="A0A914WIT9"/>
<protein>
    <submittedName>
        <fullName evidence="2">Deoxyhypusine synthase</fullName>
    </submittedName>
</protein>
<evidence type="ECO:0000313" key="2">
    <source>
        <dbReference type="WBParaSite" id="PSAMB.scaffold4289size15095.g23971.t1"/>
    </source>
</evidence>
<proteinExistence type="predicted"/>
<evidence type="ECO:0000313" key="1">
    <source>
        <dbReference type="Proteomes" id="UP000887566"/>
    </source>
</evidence>
<dbReference type="WBParaSite" id="PSAMB.scaffold4289size15095.g23971.t1">
    <property type="protein sequence ID" value="PSAMB.scaffold4289size15095.g23971.t1"/>
    <property type="gene ID" value="PSAMB.scaffold4289size15095.g23971"/>
</dbReference>
<dbReference type="Proteomes" id="UP000887566">
    <property type="component" value="Unplaced"/>
</dbReference>
<accession>A0A914WIT9</accession>
<keyword evidence="1" id="KW-1185">Reference proteome</keyword>